<evidence type="ECO:0000256" key="11">
    <source>
        <dbReference type="SAM" id="MobiDB-lite"/>
    </source>
</evidence>
<protein>
    <recommendedName>
        <fullName evidence="14">Peptidase M14 domain-containing protein</fullName>
    </recommendedName>
</protein>
<feature type="transmembrane region" description="Helical" evidence="12">
    <location>
        <begin position="539"/>
        <end position="558"/>
    </location>
</feature>
<sequence>MMAVSHLSRASRSRSPISPLLLLLAVITTLFALASCTALAQTSPESPVDSESEPHSEYAHHQVLRVFANPSTSEPLASFIANNHIDLWSDVAPLRSGHIDLRVTRAQAAQLTSGVLPPGTRTQVLVADVAKLISKVADDQHQLVSLSDSDKDAKVDANAPAHQRLMAQFRIDSSFLTFKQVGEYLNELQTAYPKLVSTSVIGKTYEERDLVAVRVGRLDKPAAPGKKRFGVMVLGGAHAREWSSVSSTLMTIHSLVAEAVSGSARAVAVLDAFEFHFVPMANPDGYEYSMNKDRLWRKNRQPIGHASCLGIDINRNWPFRWSSATRNNANGNSTTTTSGTNAAQCDPTFPGTGPADAKETQALMSWIQSLRSSPSLQLTAMYDVHAYSQLWMYPHAFSCSTNLPNGDALQRVSSKAAAAIKQVAGAQFTTGQICSTIYVAAGSMSDWAYETLALPFAFAIELSPGNSDPSGFLLPADKIANVGREMVAGFLASVQEIGSMLGGDDWVKVTAAANAAEKGLEGGVSGVQKKEASSAMRPGGSMVIVALVAAAMTVLAMVSM</sequence>
<dbReference type="InterPro" id="IPR000834">
    <property type="entry name" value="Peptidase_M14"/>
</dbReference>
<feature type="signal peptide" evidence="13">
    <location>
        <begin position="1"/>
        <end position="34"/>
    </location>
</feature>
<accession>A0A1Y2HU66</accession>
<evidence type="ECO:0000256" key="1">
    <source>
        <dbReference type="ARBA" id="ARBA00001947"/>
    </source>
</evidence>
<keyword evidence="12" id="KW-0812">Transmembrane</keyword>
<dbReference type="GO" id="GO:0005615">
    <property type="term" value="C:extracellular space"/>
    <property type="evidence" value="ECO:0007669"/>
    <property type="project" value="TreeGrafter"/>
</dbReference>
<dbReference type="Proteomes" id="UP000193411">
    <property type="component" value="Unassembled WGS sequence"/>
</dbReference>
<feature type="region of interest" description="Disordered" evidence="11">
    <location>
        <begin position="328"/>
        <end position="354"/>
    </location>
</feature>
<keyword evidence="5" id="KW-0479">Metal-binding</keyword>
<evidence type="ECO:0000256" key="2">
    <source>
        <dbReference type="ARBA" id="ARBA00005988"/>
    </source>
</evidence>
<gene>
    <name evidence="15" type="ORF">BCR44DRAFT_44618</name>
</gene>
<evidence type="ECO:0000256" key="4">
    <source>
        <dbReference type="ARBA" id="ARBA00022670"/>
    </source>
</evidence>
<dbReference type="FunFam" id="3.40.630.10:FF:000084">
    <property type="entry name" value="Carboxypeptidase B2"/>
    <property type="match status" value="1"/>
</dbReference>
<evidence type="ECO:0000313" key="16">
    <source>
        <dbReference type="Proteomes" id="UP000193411"/>
    </source>
</evidence>
<keyword evidence="9" id="KW-0482">Metalloprotease</keyword>
<dbReference type="SUPFAM" id="SSF53187">
    <property type="entry name" value="Zn-dependent exopeptidases"/>
    <property type="match status" value="1"/>
</dbReference>
<evidence type="ECO:0000259" key="14">
    <source>
        <dbReference type="PROSITE" id="PS52035"/>
    </source>
</evidence>
<dbReference type="CDD" id="cd03860">
    <property type="entry name" value="M14_CP_A-B_like"/>
    <property type="match status" value="1"/>
</dbReference>
<evidence type="ECO:0000256" key="13">
    <source>
        <dbReference type="SAM" id="SignalP"/>
    </source>
</evidence>
<name>A0A1Y2HU66_9FUNG</name>
<feature type="chain" id="PRO_5010999672" description="Peptidase M14 domain-containing protein" evidence="13">
    <location>
        <begin position="35"/>
        <end position="560"/>
    </location>
</feature>
<feature type="compositionally biased region" description="Low complexity" evidence="11">
    <location>
        <begin position="328"/>
        <end position="343"/>
    </location>
</feature>
<evidence type="ECO:0000256" key="8">
    <source>
        <dbReference type="ARBA" id="ARBA00022833"/>
    </source>
</evidence>
<dbReference type="GO" id="GO:0006508">
    <property type="term" value="P:proteolysis"/>
    <property type="evidence" value="ECO:0007669"/>
    <property type="project" value="UniProtKB-KW"/>
</dbReference>
<evidence type="ECO:0000256" key="5">
    <source>
        <dbReference type="ARBA" id="ARBA00022723"/>
    </source>
</evidence>
<dbReference type="PANTHER" id="PTHR11705">
    <property type="entry name" value="PROTEASE FAMILY M14 CARBOXYPEPTIDASE A,B"/>
    <property type="match status" value="1"/>
</dbReference>
<keyword evidence="7" id="KW-0378">Hydrolase</keyword>
<feature type="active site" description="Proton donor/acceptor" evidence="10">
    <location>
        <position position="461"/>
    </location>
</feature>
<comment type="caution">
    <text evidence="15">The sequence shown here is derived from an EMBL/GenBank/DDBJ whole genome shotgun (WGS) entry which is preliminary data.</text>
</comment>
<comment type="cofactor">
    <cofactor evidence="1">
        <name>Zn(2+)</name>
        <dbReference type="ChEBI" id="CHEBI:29105"/>
    </cofactor>
</comment>
<evidence type="ECO:0000256" key="7">
    <source>
        <dbReference type="ARBA" id="ARBA00022801"/>
    </source>
</evidence>
<dbReference type="OrthoDB" id="3626597at2759"/>
<feature type="domain" description="Peptidase M14" evidence="14">
    <location>
        <begin position="174"/>
        <end position="497"/>
    </location>
</feature>
<dbReference type="EMBL" id="MCFL01000009">
    <property type="protein sequence ID" value="ORZ38145.1"/>
    <property type="molecule type" value="Genomic_DNA"/>
</dbReference>
<evidence type="ECO:0000313" key="15">
    <source>
        <dbReference type="EMBL" id="ORZ38145.1"/>
    </source>
</evidence>
<comment type="similarity">
    <text evidence="2 10">Belongs to the peptidase M14 family.</text>
</comment>
<dbReference type="PRINTS" id="PR00765">
    <property type="entry name" value="CRBOXYPTASEA"/>
</dbReference>
<dbReference type="Pfam" id="PF00246">
    <property type="entry name" value="Peptidase_M14"/>
    <property type="match status" value="1"/>
</dbReference>
<proteinExistence type="inferred from homology"/>
<evidence type="ECO:0000256" key="10">
    <source>
        <dbReference type="PROSITE-ProRule" id="PRU01379"/>
    </source>
</evidence>
<keyword evidence="6 13" id="KW-0732">Signal</keyword>
<keyword evidence="4" id="KW-0645">Protease</keyword>
<evidence type="ECO:0000256" key="3">
    <source>
        <dbReference type="ARBA" id="ARBA00022645"/>
    </source>
</evidence>
<keyword evidence="12" id="KW-0472">Membrane</keyword>
<keyword evidence="8" id="KW-0862">Zinc</keyword>
<evidence type="ECO:0000256" key="6">
    <source>
        <dbReference type="ARBA" id="ARBA00022729"/>
    </source>
</evidence>
<keyword evidence="16" id="KW-1185">Reference proteome</keyword>
<dbReference type="PROSITE" id="PS52035">
    <property type="entry name" value="PEPTIDASE_M14"/>
    <property type="match status" value="1"/>
</dbReference>
<keyword evidence="12" id="KW-1133">Transmembrane helix</keyword>
<dbReference type="GO" id="GO:0004181">
    <property type="term" value="F:metallocarboxypeptidase activity"/>
    <property type="evidence" value="ECO:0007669"/>
    <property type="project" value="InterPro"/>
</dbReference>
<evidence type="ECO:0000256" key="12">
    <source>
        <dbReference type="SAM" id="Phobius"/>
    </source>
</evidence>
<dbReference type="PANTHER" id="PTHR11705:SF143">
    <property type="entry name" value="SLL0236 PROTEIN"/>
    <property type="match status" value="1"/>
</dbReference>
<dbReference type="GO" id="GO:0008270">
    <property type="term" value="F:zinc ion binding"/>
    <property type="evidence" value="ECO:0007669"/>
    <property type="project" value="InterPro"/>
</dbReference>
<dbReference type="Gene3D" id="3.40.630.10">
    <property type="entry name" value="Zn peptidases"/>
    <property type="match status" value="1"/>
</dbReference>
<reference evidence="15 16" key="1">
    <citation type="submission" date="2016-07" db="EMBL/GenBank/DDBJ databases">
        <title>Pervasive Adenine N6-methylation of Active Genes in Fungi.</title>
        <authorList>
            <consortium name="DOE Joint Genome Institute"/>
            <person name="Mondo S.J."/>
            <person name="Dannebaum R.O."/>
            <person name="Kuo R.C."/>
            <person name="Labutti K."/>
            <person name="Haridas S."/>
            <person name="Kuo A."/>
            <person name="Salamov A."/>
            <person name="Ahrendt S.R."/>
            <person name="Lipzen A."/>
            <person name="Sullivan W."/>
            <person name="Andreopoulos W.B."/>
            <person name="Clum A."/>
            <person name="Lindquist E."/>
            <person name="Daum C."/>
            <person name="Ramamoorthy G.K."/>
            <person name="Gryganskyi A."/>
            <person name="Culley D."/>
            <person name="Magnuson J.K."/>
            <person name="James T.Y."/>
            <person name="O'Malley M.A."/>
            <person name="Stajich J.E."/>
            <person name="Spatafora J.W."/>
            <person name="Visel A."/>
            <person name="Grigoriev I.V."/>
        </authorList>
    </citation>
    <scope>NUCLEOTIDE SEQUENCE [LARGE SCALE GENOMIC DNA]</scope>
    <source>
        <strain evidence="15 16">PL171</strain>
    </source>
</reference>
<dbReference type="AlphaFoldDB" id="A0A1Y2HU66"/>
<evidence type="ECO:0000256" key="9">
    <source>
        <dbReference type="ARBA" id="ARBA00023049"/>
    </source>
</evidence>
<keyword evidence="3" id="KW-0121">Carboxypeptidase</keyword>
<dbReference type="SMART" id="SM00631">
    <property type="entry name" value="Zn_pept"/>
    <property type="match status" value="1"/>
</dbReference>
<organism evidence="15 16">
    <name type="scientific">Catenaria anguillulae PL171</name>
    <dbReference type="NCBI Taxonomy" id="765915"/>
    <lineage>
        <taxon>Eukaryota</taxon>
        <taxon>Fungi</taxon>
        <taxon>Fungi incertae sedis</taxon>
        <taxon>Blastocladiomycota</taxon>
        <taxon>Blastocladiomycetes</taxon>
        <taxon>Blastocladiales</taxon>
        <taxon>Catenariaceae</taxon>
        <taxon>Catenaria</taxon>
    </lineage>
</organism>